<proteinExistence type="inferred from homology"/>
<reference evidence="8 9" key="1">
    <citation type="submission" date="2019-11" db="EMBL/GenBank/DDBJ databases">
        <title>Draft genome of Amycolatopsis RM579.</title>
        <authorList>
            <person name="Duangmal K."/>
            <person name="Mingma R."/>
        </authorList>
    </citation>
    <scope>NUCLEOTIDE SEQUENCE [LARGE SCALE GENOMIC DNA]</scope>
    <source>
        <strain evidence="8 9">RM579</strain>
    </source>
</reference>
<dbReference type="InterPro" id="IPR036291">
    <property type="entry name" value="NAD(P)-bd_dom_sf"/>
</dbReference>
<organism evidence="8 9">
    <name type="scientific">Amycolatopsis pithecellobii</name>
    <dbReference type="NCBI Taxonomy" id="664692"/>
    <lineage>
        <taxon>Bacteria</taxon>
        <taxon>Bacillati</taxon>
        <taxon>Actinomycetota</taxon>
        <taxon>Actinomycetes</taxon>
        <taxon>Pseudonocardiales</taxon>
        <taxon>Pseudonocardiaceae</taxon>
        <taxon>Amycolatopsis</taxon>
    </lineage>
</organism>
<dbReference type="InterPro" id="IPR006097">
    <property type="entry name" value="Glu/Leu/Phe/Val/Trp_DH_dimer"/>
</dbReference>
<dbReference type="GO" id="GO:0000166">
    <property type="term" value="F:nucleotide binding"/>
    <property type="evidence" value="ECO:0007669"/>
    <property type="project" value="UniProtKB-KW"/>
</dbReference>
<dbReference type="InterPro" id="IPR006095">
    <property type="entry name" value="Glu/Leu/Phe/Val/Trp_DH"/>
</dbReference>
<keyword evidence="3 5" id="KW-0520">NAD</keyword>
<dbReference type="OrthoDB" id="9803297at2"/>
<dbReference type="Gene3D" id="3.40.50.720">
    <property type="entry name" value="NAD(P)-binding Rossmann-like Domain"/>
    <property type="match status" value="1"/>
</dbReference>
<comment type="caution">
    <text evidence="8">The sequence shown here is derived from an EMBL/GenBank/DDBJ whole genome shotgun (WGS) entry which is preliminary data.</text>
</comment>
<evidence type="ECO:0000259" key="7">
    <source>
        <dbReference type="SMART" id="SM00839"/>
    </source>
</evidence>
<evidence type="ECO:0000256" key="6">
    <source>
        <dbReference type="RuleBase" id="RU004417"/>
    </source>
</evidence>
<comment type="similarity">
    <text evidence="1 6">Belongs to the Glu/Leu/Phe/Val dehydrogenases family.</text>
</comment>
<dbReference type="SUPFAM" id="SSF51735">
    <property type="entry name" value="NAD(P)-binding Rossmann-fold domains"/>
    <property type="match status" value="1"/>
</dbReference>
<dbReference type="PRINTS" id="PR00082">
    <property type="entry name" value="GLFDHDRGNASE"/>
</dbReference>
<gene>
    <name evidence="8" type="ORF">GKO32_16575</name>
</gene>
<dbReference type="FunFam" id="3.40.50.10860:FF:000010">
    <property type="entry name" value="Leucine dehydrogenase"/>
    <property type="match status" value="1"/>
</dbReference>
<dbReference type="PANTHER" id="PTHR42722">
    <property type="entry name" value="LEUCINE DEHYDROGENASE"/>
    <property type="match status" value="1"/>
</dbReference>
<evidence type="ECO:0000313" key="8">
    <source>
        <dbReference type="EMBL" id="MTD55579.1"/>
    </source>
</evidence>
<feature type="active site" description="Proton donor/acceptor" evidence="4">
    <location>
        <position position="103"/>
    </location>
</feature>
<evidence type="ECO:0000256" key="5">
    <source>
        <dbReference type="PIRSR" id="PIRSR000188-2"/>
    </source>
</evidence>
<dbReference type="InterPro" id="IPR046346">
    <property type="entry name" value="Aminoacid_DH-like_N_sf"/>
</dbReference>
<dbReference type="AlphaFoldDB" id="A0A6N7Z3B6"/>
<keyword evidence="5" id="KW-0547">Nucleotide-binding</keyword>
<evidence type="ECO:0000313" key="9">
    <source>
        <dbReference type="Proteomes" id="UP000440096"/>
    </source>
</evidence>
<accession>A0A6N7Z3B6</accession>
<dbReference type="Pfam" id="PF02812">
    <property type="entry name" value="ELFV_dehydrog_N"/>
    <property type="match status" value="1"/>
</dbReference>
<dbReference type="PIRSF" id="PIRSF000188">
    <property type="entry name" value="Phe_leu_dh"/>
    <property type="match status" value="1"/>
</dbReference>
<dbReference type="InterPro" id="IPR006096">
    <property type="entry name" value="Glu/Leu/Phe/Val/Trp_DH_C"/>
</dbReference>
<dbReference type="EMBL" id="WMBA01000023">
    <property type="protein sequence ID" value="MTD55579.1"/>
    <property type="molecule type" value="Genomic_DNA"/>
</dbReference>
<dbReference type="PROSITE" id="PS00074">
    <property type="entry name" value="GLFV_DEHYDROGENASE"/>
    <property type="match status" value="1"/>
</dbReference>
<dbReference type="SUPFAM" id="SSF53223">
    <property type="entry name" value="Aminoacid dehydrogenase-like, N-terminal domain"/>
    <property type="match status" value="1"/>
</dbReference>
<dbReference type="SMART" id="SM00839">
    <property type="entry name" value="ELFV_dehydrog"/>
    <property type="match status" value="1"/>
</dbReference>
<evidence type="ECO:0000256" key="4">
    <source>
        <dbReference type="PIRSR" id="PIRSR000188-1"/>
    </source>
</evidence>
<evidence type="ECO:0000256" key="3">
    <source>
        <dbReference type="ARBA" id="ARBA00023027"/>
    </source>
</evidence>
<dbReference type="Proteomes" id="UP000440096">
    <property type="component" value="Unassembled WGS sequence"/>
</dbReference>
<protein>
    <submittedName>
        <fullName evidence="8">Valine dehydrogenase</fullName>
    </submittedName>
</protein>
<evidence type="ECO:0000256" key="1">
    <source>
        <dbReference type="ARBA" id="ARBA00006382"/>
    </source>
</evidence>
<keyword evidence="9" id="KW-1185">Reference proteome</keyword>
<dbReference type="InterPro" id="IPR016211">
    <property type="entry name" value="Glu/Phe/Leu/Val/Trp_DH_bac/arc"/>
</dbReference>
<dbReference type="Pfam" id="PF00208">
    <property type="entry name" value="ELFV_dehydrog"/>
    <property type="match status" value="1"/>
</dbReference>
<dbReference type="PANTHER" id="PTHR42722:SF1">
    <property type="entry name" value="VALINE DEHYDROGENASE"/>
    <property type="match status" value="1"/>
</dbReference>
<sequence length="367" mass="37765">MPPSLCANGVLVSTEIVLDREAGVFDRQTAMGTAHEQVVFCRDEQSGLRAIIGIHHTGLGPALGGTRFYPYRSEQAALTDVLRLSEGMTYKAAAAGLALGGGKGVIIGDPLLDKTPELLRAYGKFVDSLAGRYITAADMGTTAEDVDVVGTVTPHVVGRTESAGGSGDTGWSTAYGVFQAMRAASAVVWGTAGLAGRTVGVEGAGKVGYHLIGLLAEAGAEVVVTDPSDDALHRVRTSHAGVKTSPAVIEDPIDIYAPCALGSTLTPASANALQARLVCGAANNQLQDRAVAATLMRRGVAWVPDYIANAGGLIQGNGERLGKAAHDVREDIEALGASVTEVLVQAKESGITTAAAADAVVRRRLAR</sequence>
<dbReference type="GO" id="GO:0006520">
    <property type="term" value="P:amino acid metabolic process"/>
    <property type="evidence" value="ECO:0007669"/>
    <property type="project" value="InterPro"/>
</dbReference>
<dbReference type="GO" id="GO:0016639">
    <property type="term" value="F:oxidoreductase activity, acting on the CH-NH2 group of donors, NAD or NADP as acceptor"/>
    <property type="evidence" value="ECO:0007669"/>
    <property type="project" value="InterPro"/>
</dbReference>
<name>A0A6N7Z3B6_9PSEU</name>
<feature type="binding site" evidence="5">
    <location>
        <begin position="203"/>
        <end position="208"/>
    </location>
    <ligand>
        <name>NAD(+)</name>
        <dbReference type="ChEBI" id="CHEBI:57540"/>
    </ligand>
</feature>
<dbReference type="Gene3D" id="3.40.50.10860">
    <property type="entry name" value="Leucine Dehydrogenase, chain A, domain 1"/>
    <property type="match status" value="1"/>
</dbReference>
<keyword evidence="2 6" id="KW-0560">Oxidoreductase</keyword>
<feature type="domain" description="Glutamate/phenylalanine/leucine/valine/L-tryptophan dehydrogenase C-terminal" evidence="7">
    <location>
        <begin position="167"/>
        <end position="367"/>
    </location>
</feature>
<evidence type="ECO:0000256" key="2">
    <source>
        <dbReference type="ARBA" id="ARBA00023002"/>
    </source>
</evidence>
<dbReference type="InterPro" id="IPR033524">
    <property type="entry name" value="Glu/Leu/Phe/Val_DH_AS"/>
</dbReference>